<dbReference type="GO" id="GO:0009279">
    <property type="term" value="C:cell outer membrane"/>
    <property type="evidence" value="ECO:0007669"/>
    <property type="project" value="UniProtKB-SubCell"/>
</dbReference>
<dbReference type="Pfam" id="PF07980">
    <property type="entry name" value="SusD_RagB"/>
    <property type="match status" value="1"/>
</dbReference>
<keyword evidence="5" id="KW-0998">Cell outer membrane</keyword>
<feature type="domain" description="RagB/SusD" evidence="6">
    <location>
        <begin position="325"/>
        <end position="640"/>
    </location>
</feature>
<evidence type="ECO:0000256" key="5">
    <source>
        <dbReference type="ARBA" id="ARBA00023237"/>
    </source>
</evidence>
<dbReference type="InterPro" id="IPR012944">
    <property type="entry name" value="SusD_RagB_dom"/>
</dbReference>
<comment type="similarity">
    <text evidence="2">Belongs to the SusD family.</text>
</comment>
<comment type="subcellular location">
    <subcellularLocation>
        <location evidence="1">Cell outer membrane</location>
    </subcellularLocation>
</comment>
<feature type="domain" description="SusD-like N-terminal" evidence="7">
    <location>
        <begin position="99"/>
        <end position="231"/>
    </location>
</feature>
<evidence type="ECO:0000256" key="1">
    <source>
        <dbReference type="ARBA" id="ARBA00004442"/>
    </source>
</evidence>
<evidence type="ECO:0000259" key="7">
    <source>
        <dbReference type="Pfam" id="PF14322"/>
    </source>
</evidence>
<protein>
    <submittedName>
        <fullName evidence="8">RagB/SusD family nutrient uptake outer membrane protein</fullName>
    </submittedName>
</protein>
<dbReference type="Gene3D" id="1.25.40.390">
    <property type="match status" value="1"/>
</dbReference>
<evidence type="ECO:0000256" key="2">
    <source>
        <dbReference type="ARBA" id="ARBA00006275"/>
    </source>
</evidence>
<accession>A0A5B8VKG3</accession>
<evidence type="ECO:0000259" key="6">
    <source>
        <dbReference type="Pfam" id="PF07980"/>
    </source>
</evidence>
<dbReference type="EMBL" id="CP042434">
    <property type="protein sequence ID" value="QEC71501.1"/>
    <property type="molecule type" value="Genomic_DNA"/>
</dbReference>
<dbReference type="RefSeq" id="WP_146780879.1">
    <property type="nucleotide sequence ID" value="NZ_CP042434.1"/>
</dbReference>
<keyword evidence="9" id="KW-1185">Reference proteome</keyword>
<dbReference type="Pfam" id="PF14322">
    <property type="entry name" value="SusD-like_3"/>
    <property type="match status" value="1"/>
</dbReference>
<keyword evidence="3" id="KW-0732">Signal</keyword>
<keyword evidence="4" id="KW-0472">Membrane</keyword>
<dbReference type="PROSITE" id="PS51257">
    <property type="entry name" value="PROKAR_LIPOPROTEIN"/>
    <property type="match status" value="1"/>
</dbReference>
<organism evidence="8 9">
    <name type="scientific">Arachidicoccus ginsenosidivorans</name>
    <dbReference type="NCBI Taxonomy" id="496057"/>
    <lineage>
        <taxon>Bacteria</taxon>
        <taxon>Pseudomonadati</taxon>
        <taxon>Bacteroidota</taxon>
        <taxon>Chitinophagia</taxon>
        <taxon>Chitinophagales</taxon>
        <taxon>Chitinophagaceae</taxon>
        <taxon>Arachidicoccus</taxon>
    </lineage>
</organism>
<dbReference type="OrthoDB" id="608091at2"/>
<dbReference type="Proteomes" id="UP000321291">
    <property type="component" value="Chromosome"/>
</dbReference>
<dbReference type="KEGG" id="agi:FSB73_07270"/>
<name>A0A5B8VKG3_9BACT</name>
<evidence type="ECO:0000313" key="8">
    <source>
        <dbReference type="EMBL" id="QEC71501.1"/>
    </source>
</evidence>
<evidence type="ECO:0000256" key="4">
    <source>
        <dbReference type="ARBA" id="ARBA00023136"/>
    </source>
</evidence>
<dbReference type="SUPFAM" id="SSF48452">
    <property type="entry name" value="TPR-like"/>
    <property type="match status" value="1"/>
</dbReference>
<sequence length="647" mass="73528">MKLYIKMIFISLSFTMIGSCKKYLDVTPDNVATLNSSFSNANETQAYLFGCYHYLQAMGDVLGNPGFTTSGEVIYPINLPSGTALQGSAQGFTLMQGTQNEQNPIYNYWDGYNYGQRLWEGIRKCNTFLDNVDQPLDLTKDDKKRWVAEAKFLKAYYHYWLIRMYGAIPIADKALPINSTSEEVRQKQQPVDSCFQYVVNLLDEAIPDLPPSIQNGISEAGRITQVIALAVKAEVLATEASPLYNGNPDYASFKNIDGTPLFSQTKDNTKWKAAADACDSAIIATQRYGAQLYTFVPKSGITHMSDQTKEILTLQGAFNDSWNTEQIWTINNTFGYQIYACPRVNDNAITVYNFFSSFGVPMAETELFYSNHGVPINEDRTFDYAGRHKVVQGDDANMYYVKKGYNTNKGNLNREPRYYADISFDGGVWFGFGNTDDNNPNYINAVNGPAAPLDPLSYNPTGYWPKKLTPYQTTATGGANSTFQSQNYYWPFMRLTGLWLLYAECLNEVNGPGPDVYKWIDKVRERAGLPGVVEAWSKYSNNPNKPLTKDGLRQIIHQERRIELAFEGQAGWDLRRWKELQTVLTSPFQGWNTRSQQRTTASYYNIQNYYQPQFGIADYFFPIQKYDLLTNPNLVQTPYWQGYSQNN</sequence>
<evidence type="ECO:0000256" key="3">
    <source>
        <dbReference type="ARBA" id="ARBA00022729"/>
    </source>
</evidence>
<proteinExistence type="inferred from homology"/>
<dbReference type="InterPro" id="IPR011990">
    <property type="entry name" value="TPR-like_helical_dom_sf"/>
</dbReference>
<reference evidence="8 9" key="1">
    <citation type="journal article" date="2017" name="Int. J. Syst. Evol. Microbiol.">
        <title>Arachidicoccus ginsenosidivorans sp. nov., with ginsenoside-converting activity isolated from ginseng cultivating soil.</title>
        <authorList>
            <person name="Siddiqi M.Z."/>
            <person name="Aslam Z."/>
            <person name="Im W.T."/>
        </authorList>
    </citation>
    <scope>NUCLEOTIDE SEQUENCE [LARGE SCALE GENOMIC DNA]</scope>
    <source>
        <strain evidence="8 9">Gsoil 809</strain>
    </source>
</reference>
<dbReference type="InterPro" id="IPR033985">
    <property type="entry name" value="SusD-like_N"/>
</dbReference>
<dbReference type="AlphaFoldDB" id="A0A5B8VKG3"/>
<evidence type="ECO:0000313" key="9">
    <source>
        <dbReference type="Proteomes" id="UP000321291"/>
    </source>
</evidence>
<gene>
    <name evidence="8" type="ORF">FSB73_07270</name>
</gene>